<evidence type="ECO:0000313" key="3">
    <source>
        <dbReference type="Proteomes" id="UP000598426"/>
    </source>
</evidence>
<dbReference type="PANTHER" id="PTHR43649">
    <property type="entry name" value="ARABINOSE-BINDING PROTEIN-RELATED"/>
    <property type="match status" value="1"/>
</dbReference>
<comment type="caution">
    <text evidence="2">The sequence shown here is derived from an EMBL/GenBank/DDBJ whole genome shotgun (WGS) entry which is preliminary data.</text>
</comment>
<dbReference type="SUPFAM" id="SSF53850">
    <property type="entry name" value="Periplasmic binding protein-like II"/>
    <property type="match status" value="1"/>
</dbReference>
<dbReference type="PROSITE" id="PS51257">
    <property type="entry name" value="PROKAR_LIPOPROTEIN"/>
    <property type="match status" value="1"/>
</dbReference>
<dbReference type="InterPro" id="IPR050490">
    <property type="entry name" value="Bact_solute-bd_prot1"/>
</dbReference>
<keyword evidence="3" id="KW-1185">Reference proteome</keyword>
<name>A0ABR8NN46_9MICO</name>
<proteinExistence type="predicted"/>
<accession>A0ABR8NN46</accession>
<dbReference type="PANTHER" id="PTHR43649:SF16">
    <property type="entry name" value="SUGAR-BINDING LIPOPROTEIN"/>
    <property type="match status" value="1"/>
</dbReference>
<evidence type="ECO:0000256" key="1">
    <source>
        <dbReference type="SAM" id="SignalP"/>
    </source>
</evidence>
<evidence type="ECO:0000313" key="2">
    <source>
        <dbReference type="EMBL" id="MBD3942087.1"/>
    </source>
</evidence>
<reference evidence="2 3" key="1">
    <citation type="submission" date="2020-09" db="EMBL/GenBank/DDBJ databases">
        <title>Isolation and identification of active actinomycetes.</title>
        <authorList>
            <person name="Li X."/>
        </authorList>
    </citation>
    <scope>NUCLEOTIDE SEQUENCE [LARGE SCALE GENOMIC DNA]</scope>
    <source>
        <strain evidence="2 3">NEAU-LLC</strain>
    </source>
</reference>
<protein>
    <submittedName>
        <fullName evidence="2">Extracellular solute-binding protein</fullName>
    </submittedName>
</protein>
<dbReference type="EMBL" id="JACXZS010000006">
    <property type="protein sequence ID" value="MBD3942087.1"/>
    <property type="molecule type" value="Genomic_DNA"/>
</dbReference>
<gene>
    <name evidence="2" type="ORF">IF188_10300</name>
</gene>
<feature type="chain" id="PRO_5046619388" evidence="1">
    <location>
        <begin position="33"/>
        <end position="459"/>
    </location>
</feature>
<dbReference type="RefSeq" id="WP_191171718.1">
    <property type="nucleotide sequence ID" value="NZ_JACXZS010000006.1"/>
</dbReference>
<dbReference type="InterPro" id="IPR006059">
    <property type="entry name" value="SBP"/>
</dbReference>
<keyword evidence="1" id="KW-0732">Signal</keyword>
<dbReference type="Proteomes" id="UP000598426">
    <property type="component" value="Unassembled WGS sequence"/>
</dbReference>
<sequence>MLQQTKRLFAGVAAVGLAAVALTACSPASSDAGSTPAADEKVTISVSGYPGSDKPDSRKIWDDRIALFEEANPNITVEPTETKWDPTTFSALVAGGTLPTVIGVPFTNIRQLVSNGQVYDITDLIKGDDVLESLNPDVQSQAVFDDKTYGIVSAAYTLGLIYNRALYEQAGLDPDAAPTTWDEVAENAQKITEATGQTGFSIATTQNSGGWLLTGMSYGFGSLIQNEDGDKAEVDSKGPTSALEFLDEVRWDKNAAGSNFLMTQDDMRTAVAAGQIGQTVLGADVYNDLVGNRGMNGADLGIAGLPQASKGLGTLGGGTIQVVSPKATAAEAAAAVEWIKFMFLRAFTDKDFAIETAKARAAENQPVGAPLVPVVDEDQYQTYLGWIADYVDVDQEQFTQYFDSLKELAIVPEPLTAAQETYALLDAAVQKVLTEQGTDIAATLDEANTQSQALIDQAQ</sequence>
<organism evidence="2 3">
    <name type="scientific">Microbacterium helvum</name>
    <dbReference type="NCBI Taxonomy" id="2773713"/>
    <lineage>
        <taxon>Bacteria</taxon>
        <taxon>Bacillati</taxon>
        <taxon>Actinomycetota</taxon>
        <taxon>Actinomycetes</taxon>
        <taxon>Micrococcales</taxon>
        <taxon>Microbacteriaceae</taxon>
        <taxon>Microbacterium</taxon>
    </lineage>
</organism>
<dbReference type="Gene3D" id="3.40.190.10">
    <property type="entry name" value="Periplasmic binding protein-like II"/>
    <property type="match status" value="1"/>
</dbReference>
<feature type="signal peptide" evidence="1">
    <location>
        <begin position="1"/>
        <end position="32"/>
    </location>
</feature>
<dbReference type="Pfam" id="PF01547">
    <property type="entry name" value="SBP_bac_1"/>
    <property type="match status" value="1"/>
</dbReference>